<dbReference type="Gene3D" id="3.40.50.300">
    <property type="entry name" value="P-loop containing nucleotide triphosphate hydrolases"/>
    <property type="match status" value="1"/>
</dbReference>
<proteinExistence type="predicted"/>
<dbReference type="GO" id="GO:0003697">
    <property type="term" value="F:single-stranded DNA binding"/>
    <property type="evidence" value="ECO:0007669"/>
    <property type="project" value="InterPro"/>
</dbReference>
<dbReference type="EC" id="3.6.4.12" evidence="1"/>
<keyword evidence="2" id="KW-1185">Reference proteome</keyword>
<dbReference type="PANTHER" id="PTHR12873:SF6">
    <property type="entry name" value="TOPRIM DOMAIN-CONTAINING PROTEIN"/>
    <property type="match status" value="1"/>
</dbReference>
<dbReference type="GO" id="GO:0016787">
    <property type="term" value="F:hydrolase activity"/>
    <property type="evidence" value="ECO:0007669"/>
    <property type="project" value="UniProtKB-KW"/>
</dbReference>
<accession>A0A839GV42</accession>
<evidence type="ECO:0000313" key="1">
    <source>
        <dbReference type="EMBL" id="MBA9078298.1"/>
    </source>
</evidence>
<dbReference type="AlphaFoldDB" id="A0A839GV42"/>
<dbReference type="RefSeq" id="WP_182513561.1">
    <property type="nucleotide sequence ID" value="NZ_JACJIQ010000012.1"/>
</dbReference>
<dbReference type="InterPro" id="IPR027032">
    <property type="entry name" value="Twinkle-like"/>
</dbReference>
<dbReference type="SUPFAM" id="SSF52540">
    <property type="entry name" value="P-loop containing nucleoside triphosphate hydrolases"/>
    <property type="match status" value="1"/>
</dbReference>
<dbReference type="GO" id="GO:0043139">
    <property type="term" value="F:5'-3' DNA helicase activity"/>
    <property type="evidence" value="ECO:0007669"/>
    <property type="project" value="InterPro"/>
</dbReference>
<keyword evidence="1" id="KW-0378">Hydrolase</keyword>
<protein>
    <submittedName>
        <fullName evidence="1">Twinkle protein</fullName>
        <ecNumber evidence="1">3.6.4.12</ecNumber>
    </submittedName>
</protein>
<reference evidence="1 2" key="1">
    <citation type="submission" date="2020-08" db="EMBL/GenBank/DDBJ databases">
        <title>Genomic Encyclopedia of Type Strains, Phase IV (KMG-IV): sequencing the most valuable type-strain genomes for metagenomic binning, comparative biology and taxonomic classification.</title>
        <authorList>
            <person name="Goeker M."/>
        </authorList>
    </citation>
    <scope>NUCLEOTIDE SEQUENCE [LARGE SCALE GENOMIC DNA]</scope>
    <source>
        <strain evidence="1 2">DSM 29854</strain>
    </source>
</reference>
<evidence type="ECO:0000313" key="2">
    <source>
        <dbReference type="Proteomes" id="UP000563094"/>
    </source>
</evidence>
<organism evidence="1 2">
    <name type="scientific">Rufibacter quisquiliarum</name>
    <dbReference type="NCBI Taxonomy" id="1549639"/>
    <lineage>
        <taxon>Bacteria</taxon>
        <taxon>Pseudomonadati</taxon>
        <taxon>Bacteroidota</taxon>
        <taxon>Cytophagia</taxon>
        <taxon>Cytophagales</taxon>
        <taxon>Hymenobacteraceae</taxon>
        <taxon>Rufibacter</taxon>
    </lineage>
</organism>
<dbReference type="EMBL" id="JACJIQ010000012">
    <property type="protein sequence ID" value="MBA9078298.1"/>
    <property type="molecule type" value="Genomic_DNA"/>
</dbReference>
<name>A0A839GV42_9BACT</name>
<gene>
    <name evidence="1" type="ORF">FHS90_003024</name>
</gene>
<sequence>MSFGAEFLQEEEVLEQRQLPKESPRLDFKKGIYRVSDVSKEMDHTFHNGKPRGITTHIPDLDAHFTWKSGELTCVTGYPQHGKTEFTLFLMLLKAVYEGWRWVIFSPENYPAPELFDTLIHTYIGMSVDPYYGNRMSHNQYQRGKEFIDAHFVYVYPQEAHTPEVIREYVEYLTSGETFSGTLKDPWNKMVHSYTGRDDLYLASQLPLEQKVAREKNLCSIITAHPRAPGNLKNGDDFPHPTQYNLSGGAMWDNMCDNILCLHRPDFLMDKTSTRTQFHSLKIKKQKLVGIPGMVEFMFERRSNRYLYNGASPLVRPGVQPEIEMTHHVSKIPGTPGRDFIEPKFPF</sequence>
<comment type="caution">
    <text evidence="1">The sequence shown here is derived from an EMBL/GenBank/DDBJ whole genome shotgun (WGS) entry which is preliminary data.</text>
</comment>
<dbReference type="PANTHER" id="PTHR12873">
    <property type="entry name" value="T7-LIKE MITOCHONDRIAL DNA HELICASE"/>
    <property type="match status" value="1"/>
</dbReference>
<dbReference type="Proteomes" id="UP000563094">
    <property type="component" value="Unassembled WGS sequence"/>
</dbReference>
<dbReference type="InterPro" id="IPR027417">
    <property type="entry name" value="P-loop_NTPase"/>
</dbReference>